<dbReference type="AlphaFoldDB" id="A0AAU9T9U2"/>
<gene>
    <name evidence="1" type="ORF">TAV2_LOCUS23703</name>
</gene>
<dbReference type="EMBL" id="OU466863">
    <property type="protein sequence ID" value="CAH2079480.1"/>
    <property type="molecule type" value="Genomic_DNA"/>
</dbReference>
<dbReference type="Proteomes" id="UP000836841">
    <property type="component" value="Chromosome 7"/>
</dbReference>
<sequence>MQCITKILPLSGLTELSFRKIRRGRKKRKAERLSLRSRIQKKTAYSQELEEQVMDTTNTPHFISFAQPSLPMDTHWEGNREFCFFV</sequence>
<reference evidence="1 2" key="1">
    <citation type="submission" date="2022-03" db="EMBL/GenBank/DDBJ databases">
        <authorList>
            <person name="Nunn A."/>
            <person name="Chopra R."/>
            <person name="Nunn A."/>
            <person name="Contreras Garrido A."/>
        </authorList>
    </citation>
    <scope>NUCLEOTIDE SEQUENCE [LARGE SCALE GENOMIC DNA]</scope>
</reference>
<evidence type="ECO:0000313" key="1">
    <source>
        <dbReference type="EMBL" id="CAH2079480.1"/>
    </source>
</evidence>
<keyword evidence="2" id="KW-1185">Reference proteome</keyword>
<proteinExistence type="predicted"/>
<accession>A0AAU9T9U2</accession>
<organism evidence="1 2">
    <name type="scientific">Thlaspi arvense</name>
    <name type="common">Field penny-cress</name>
    <dbReference type="NCBI Taxonomy" id="13288"/>
    <lineage>
        <taxon>Eukaryota</taxon>
        <taxon>Viridiplantae</taxon>
        <taxon>Streptophyta</taxon>
        <taxon>Embryophyta</taxon>
        <taxon>Tracheophyta</taxon>
        <taxon>Spermatophyta</taxon>
        <taxon>Magnoliopsida</taxon>
        <taxon>eudicotyledons</taxon>
        <taxon>Gunneridae</taxon>
        <taxon>Pentapetalae</taxon>
        <taxon>rosids</taxon>
        <taxon>malvids</taxon>
        <taxon>Brassicales</taxon>
        <taxon>Brassicaceae</taxon>
        <taxon>Thlaspideae</taxon>
        <taxon>Thlaspi</taxon>
    </lineage>
</organism>
<protein>
    <submittedName>
        <fullName evidence="1">Uncharacterized protein</fullName>
    </submittedName>
</protein>
<evidence type="ECO:0000313" key="2">
    <source>
        <dbReference type="Proteomes" id="UP000836841"/>
    </source>
</evidence>
<name>A0AAU9T9U2_THLAR</name>